<evidence type="ECO:0000259" key="1">
    <source>
        <dbReference type="Pfam" id="PF25148"/>
    </source>
</evidence>
<accession>A0ABW0X097</accession>
<dbReference type="RefSeq" id="WP_380224927.1">
    <property type="nucleotide sequence ID" value="NZ_JBHSOF010000009.1"/>
</dbReference>
<organism evidence="2 3">
    <name type="scientific">Kitasatospora misakiensis</name>
    <dbReference type="NCBI Taxonomy" id="67330"/>
    <lineage>
        <taxon>Bacteria</taxon>
        <taxon>Bacillati</taxon>
        <taxon>Actinomycetota</taxon>
        <taxon>Actinomycetes</taxon>
        <taxon>Kitasatosporales</taxon>
        <taxon>Streptomycetaceae</taxon>
        <taxon>Kitasatospora</taxon>
    </lineage>
</organism>
<dbReference type="Proteomes" id="UP001595975">
    <property type="component" value="Unassembled WGS sequence"/>
</dbReference>
<proteinExistence type="predicted"/>
<evidence type="ECO:0000313" key="2">
    <source>
        <dbReference type="EMBL" id="MFC5663272.1"/>
    </source>
</evidence>
<feature type="domain" description="DUF7824" evidence="1">
    <location>
        <begin position="553"/>
        <end position="630"/>
    </location>
</feature>
<sequence>MSTTSTVTESGSAGAGSAADAVEALLTAIREGWTGRVPGLLRALGPAERRSCVPALKELRLANRGEWTKQANQRMCALLVAGAGCHPGAAGAAGWIGARDFTGRSWARHPALADVVEAQPVEWQIEVVSRLAAKRGSGFNWDLFPLIERVVRRTGCVVPASDEFVAEWLRSGAGRQSGSLTTLLERLPVDTFTPVLLPRVFELDDVAWSLDARLGARPGDNWPAAIAGLPEAGVFERAELIALCLGRLVRGGRAADQRAFLSVLTALAPTPQEYAARARDLLVLLDGLSAVAGHAQQVLTALDEAGLVEPELVIEASAVVLFRAEKKLVRAQLGWLEQAAKRSPERSGPVALAAADAFGHPDSTLQERALNLVARRLKTAGEAVLPELRLAAEALNPVHHARAGALFGATVGGSGGSGEDDTAWDELLPPVPVPVPLGEPLATPAEVAEELAVLLAAGQPGVAVFERVLDGLVRHAHRDRLALVGALEPVLRVNRWQNVGRWQDCGPADALYPAAVVAGQVDPHRLGYVFRNKGRHPLRGEYNSVYGTVLAARIAEAAERVGTDPVPLLLATPTDTTGALAATALVERLAAYEAAGATAGPADLNAALLRVAPTADPAVLAAAERLTSPAGRWVAAWLRGGGLPARPSERVLFAPGPDSPQPTRAWDRWWESVKRLAVAQAGSAGGPVGPAGERLGPEFRALLEGTEPSVDRARRQNEWLWEPTVHWAAMLPQHREELAARWLDRFADSADRERRGGSAMLVTLAEAGGPAGLALHLALAYCLGARFPEDRTAAVDALLVLAARGDLDGALLGRELGELVALGTVKPNRLAHALATAAETGAYATVWSVLAPALPALLGGEALRGTADLLAVATDAARRSGARGPVPEVTTTAARPGAARLVKEARALRDVLGAA</sequence>
<evidence type="ECO:0000313" key="3">
    <source>
        <dbReference type="Proteomes" id="UP001595975"/>
    </source>
</evidence>
<gene>
    <name evidence="2" type="ORF">ACFP3U_09810</name>
</gene>
<keyword evidence="3" id="KW-1185">Reference proteome</keyword>
<protein>
    <submittedName>
        <fullName evidence="2">DUF6493 family protein</fullName>
    </submittedName>
</protein>
<name>A0ABW0X097_9ACTN</name>
<dbReference type="InterPro" id="IPR056726">
    <property type="entry name" value="DUF7824"/>
</dbReference>
<dbReference type="Pfam" id="PF25148">
    <property type="entry name" value="DUF7824"/>
    <property type="match status" value="1"/>
</dbReference>
<comment type="caution">
    <text evidence="2">The sequence shown here is derived from an EMBL/GenBank/DDBJ whole genome shotgun (WGS) entry which is preliminary data.</text>
</comment>
<reference evidence="3" key="1">
    <citation type="journal article" date="2019" name="Int. J. Syst. Evol. Microbiol.">
        <title>The Global Catalogue of Microorganisms (GCM) 10K type strain sequencing project: providing services to taxonomists for standard genome sequencing and annotation.</title>
        <authorList>
            <consortium name="The Broad Institute Genomics Platform"/>
            <consortium name="The Broad Institute Genome Sequencing Center for Infectious Disease"/>
            <person name="Wu L."/>
            <person name="Ma J."/>
        </authorList>
    </citation>
    <scope>NUCLEOTIDE SEQUENCE [LARGE SCALE GENOMIC DNA]</scope>
    <source>
        <strain evidence="3">CGMCC 4.1437</strain>
    </source>
</reference>
<dbReference type="EMBL" id="JBHSOF010000009">
    <property type="protein sequence ID" value="MFC5663272.1"/>
    <property type="molecule type" value="Genomic_DNA"/>
</dbReference>